<dbReference type="Pfam" id="PF03916">
    <property type="entry name" value="NrfD"/>
    <property type="match status" value="1"/>
</dbReference>
<gene>
    <name evidence="8" type="ORF">F8B43_5417</name>
</gene>
<feature type="transmembrane region" description="Helical" evidence="7">
    <location>
        <begin position="367"/>
        <end position="388"/>
    </location>
</feature>
<dbReference type="RefSeq" id="WP_152278996.1">
    <property type="nucleotide sequence ID" value="NZ_WEKV01000020.1"/>
</dbReference>
<protein>
    <submittedName>
        <fullName evidence="8">Molybdopterin oxidoreductase</fullName>
    </submittedName>
</protein>
<evidence type="ECO:0000313" key="9">
    <source>
        <dbReference type="Proteomes" id="UP000469949"/>
    </source>
</evidence>
<evidence type="ECO:0000256" key="1">
    <source>
        <dbReference type="ARBA" id="ARBA00004651"/>
    </source>
</evidence>
<dbReference type="PANTHER" id="PTHR43044:SF2">
    <property type="entry name" value="POLYSULPHIDE REDUCTASE NRFD"/>
    <property type="match status" value="1"/>
</dbReference>
<evidence type="ECO:0000256" key="3">
    <source>
        <dbReference type="ARBA" id="ARBA00022475"/>
    </source>
</evidence>
<feature type="transmembrane region" description="Helical" evidence="7">
    <location>
        <begin position="82"/>
        <end position="101"/>
    </location>
</feature>
<comment type="similarity">
    <text evidence="2">Belongs to the NrfD family.</text>
</comment>
<keyword evidence="4 7" id="KW-0812">Transmembrane</keyword>
<feature type="transmembrane region" description="Helical" evidence="7">
    <location>
        <begin position="224"/>
        <end position="248"/>
    </location>
</feature>
<dbReference type="GO" id="GO:0005886">
    <property type="term" value="C:plasma membrane"/>
    <property type="evidence" value="ECO:0007669"/>
    <property type="project" value="UniProtKB-SubCell"/>
</dbReference>
<feature type="transmembrane region" description="Helical" evidence="7">
    <location>
        <begin position="342"/>
        <end position="360"/>
    </location>
</feature>
<feature type="transmembrane region" description="Helical" evidence="7">
    <location>
        <begin position="113"/>
        <end position="138"/>
    </location>
</feature>
<dbReference type="AlphaFoldDB" id="A0A833J1F7"/>
<feature type="transmembrane region" description="Helical" evidence="7">
    <location>
        <begin position="260"/>
        <end position="280"/>
    </location>
</feature>
<organism evidence="8 9">
    <name type="scientific">Methylorubrum populi</name>
    <dbReference type="NCBI Taxonomy" id="223967"/>
    <lineage>
        <taxon>Bacteria</taxon>
        <taxon>Pseudomonadati</taxon>
        <taxon>Pseudomonadota</taxon>
        <taxon>Alphaproteobacteria</taxon>
        <taxon>Hyphomicrobiales</taxon>
        <taxon>Methylobacteriaceae</taxon>
        <taxon>Methylorubrum</taxon>
    </lineage>
</organism>
<comment type="caution">
    <text evidence="8">The sequence shown here is derived from an EMBL/GenBank/DDBJ whole genome shotgun (WGS) entry which is preliminary data.</text>
</comment>
<dbReference type="InterPro" id="IPR005614">
    <property type="entry name" value="NrfD-like"/>
</dbReference>
<reference evidence="8 9" key="1">
    <citation type="submission" date="2019-10" db="EMBL/GenBank/DDBJ databases">
        <title>Draft Genome Sequence of the Caffeine Degrading Methylotroph Methylorubrum populi PINKEL.</title>
        <authorList>
            <person name="Dawson S.C."/>
            <person name="Zhang X."/>
            <person name="Wright M.E."/>
            <person name="Sharma G."/>
            <person name="Langner J.T."/>
            <person name="Ditty J.L."/>
            <person name="Subuyuj G.A."/>
        </authorList>
    </citation>
    <scope>NUCLEOTIDE SEQUENCE [LARGE SCALE GENOMIC DNA]</scope>
    <source>
        <strain evidence="8 9">Pinkel</strain>
    </source>
</reference>
<keyword evidence="6 7" id="KW-0472">Membrane</keyword>
<sequence>MSGTAQPHRWIDRERLGYAEICAAVADPIQKRGPGRAWVIAFLGALPFVLATLAAIGAVLTLGIGLSGVNTTVVWGFSIANYVWWIGIGNAGTLISSMLLLTRQHWRASINRFAEAMTLFAAAIAGIFPIIHLGRPLYAYWLAPYPNTMDLWPQWRSALVWDFWAILSYLLFSLIFWFTGLLPDLATMRDRAETRIGRRFYGALALGWRGSARHWALYESFHKAMAALAVPLVCSVHSIVGLDFAASLMPGWQESIFPPYFVVGAMYSGFAMVVVLAITIRWGLNLQALITPAHFDAMAKVMLFAAIVMTFSYATEWFMGWYGGDHADRSVIAYFFTGDYRWLYYSLLFCNCLVPQALWFARVRLNLWALALIAVVINLGMWLERILIVWNTLSHGHAVSLWRTYHVSFYDVVILIAPLGLFAFGFLVLARIFPIVSIHEVSQIAHDEGAAVNGVPKGGVA</sequence>
<comment type="subcellular location">
    <subcellularLocation>
        <location evidence="1">Cell membrane</location>
        <topology evidence="1">Multi-pass membrane protein</topology>
    </subcellularLocation>
</comment>
<proteinExistence type="inferred from homology"/>
<name>A0A833J1F7_9HYPH</name>
<keyword evidence="3" id="KW-1003">Cell membrane</keyword>
<evidence type="ECO:0000256" key="7">
    <source>
        <dbReference type="SAM" id="Phobius"/>
    </source>
</evidence>
<feature type="transmembrane region" description="Helical" evidence="7">
    <location>
        <begin position="408"/>
        <end position="430"/>
    </location>
</feature>
<evidence type="ECO:0000256" key="6">
    <source>
        <dbReference type="ARBA" id="ARBA00023136"/>
    </source>
</evidence>
<feature type="transmembrane region" description="Helical" evidence="7">
    <location>
        <begin position="301"/>
        <end position="322"/>
    </location>
</feature>
<feature type="transmembrane region" description="Helical" evidence="7">
    <location>
        <begin position="38"/>
        <end position="62"/>
    </location>
</feature>
<accession>A0A833J1F7</accession>
<evidence type="ECO:0000256" key="2">
    <source>
        <dbReference type="ARBA" id="ARBA00008929"/>
    </source>
</evidence>
<dbReference type="EMBL" id="WEKV01000020">
    <property type="protein sequence ID" value="KAB7782662.1"/>
    <property type="molecule type" value="Genomic_DNA"/>
</dbReference>
<evidence type="ECO:0000313" key="8">
    <source>
        <dbReference type="EMBL" id="KAB7782662.1"/>
    </source>
</evidence>
<dbReference type="Proteomes" id="UP000469949">
    <property type="component" value="Unassembled WGS sequence"/>
</dbReference>
<evidence type="ECO:0000256" key="5">
    <source>
        <dbReference type="ARBA" id="ARBA00022989"/>
    </source>
</evidence>
<feature type="transmembrane region" description="Helical" evidence="7">
    <location>
        <begin position="158"/>
        <end position="182"/>
    </location>
</feature>
<evidence type="ECO:0000256" key="4">
    <source>
        <dbReference type="ARBA" id="ARBA00022692"/>
    </source>
</evidence>
<keyword evidence="5 7" id="KW-1133">Transmembrane helix</keyword>
<dbReference type="PANTHER" id="PTHR43044">
    <property type="match status" value="1"/>
</dbReference>